<evidence type="ECO:0000313" key="2">
    <source>
        <dbReference type="EMBL" id="SHF66418.1"/>
    </source>
</evidence>
<dbReference type="AlphaFoldDB" id="A0A0F5LYK4"/>
<keyword evidence="3" id="KW-1185">Reference proteome</keyword>
<name>A0A0F5LYK4_9HYPH</name>
<evidence type="ECO:0000313" key="3">
    <source>
        <dbReference type="Proteomes" id="UP000033608"/>
    </source>
</evidence>
<dbReference type="RefSeq" id="WP_046133355.1">
    <property type="nucleotide sequence ID" value="NZ_FQVC01000011.1"/>
</dbReference>
<dbReference type="Proteomes" id="UP000184533">
    <property type="component" value="Unassembled WGS sequence"/>
</dbReference>
<reference evidence="2 4" key="2">
    <citation type="submission" date="2016-11" db="EMBL/GenBank/DDBJ databases">
        <authorList>
            <person name="Jaros S."/>
            <person name="Januszkiewicz K."/>
            <person name="Wedrychowicz H."/>
        </authorList>
    </citation>
    <scope>NUCLEOTIDE SEQUENCE [LARGE SCALE GENOMIC DNA]</scope>
    <source>
        <strain evidence="2 4">DSM 17137</strain>
    </source>
</reference>
<dbReference type="EMBL" id="FQVC01000011">
    <property type="protein sequence ID" value="SHF66418.1"/>
    <property type="molecule type" value="Genomic_DNA"/>
</dbReference>
<accession>A0A0F5LYK4</accession>
<evidence type="ECO:0000313" key="4">
    <source>
        <dbReference type="Proteomes" id="UP000184533"/>
    </source>
</evidence>
<reference evidence="1 3" key="1">
    <citation type="submission" date="2015-03" db="EMBL/GenBank/DDBJ databases">
        <authorList>
            <person name="Hassan Y.I."/>
            <person name="Lepp D."/>
            <person name="Zhou T."/>
        </authorList>
    </citation>
    <scope>NUCLEOTIDE SEQUENCE [LARGE SCALE GENOMIC DNA]</scope>
    <source>
        <strain evidence="1 3">DSM 17137</strain>
    </source>
</reference>
<dbReference type="Proteomes" id="UP000033608">
    <property type="component" value="Unassembled WGS sequence"/>
</dbReference>
<gene>
    <name evidence="2" type="ORF">SAMN02745223_03239</name>
    <name evidence="1" type="ORF">VW29_00170</name>
</gene>
<protein>
    <submittedName>
        <fullName evidence="1">Uncharacterized protein</fullName>
    </submittedName>
</protein>
<dbReference type="PATRIC" id="fig|1121477.3.peg.1064"/>
<proteinExistence type="predicted"/>
<sequence>MPQRRPKPRPAPPLRFSRSIVQCHLRLSRQVSVLRAVLQEHKAGPVAAETVAFVNSMLIEAQRLYGREPDIARFQLLPPDARLTLFDLRLINQRLRDADAVFADRYEGLLWPPDETPGADRPWQGD</sequence>
<organism evidence="1 3">
    <name type="scientific">Devosia limi DSM 17137</name>
    <dbReference type="NCBI Taxonomy" id="1121477"/>
    <lineage>
        <taxon>Bacteria</taxon>
        <taxon>Pseudomonadati</taxon>
        <taxon>Pseudomonadota</taxon>
        <taxon>Alphaproteobacteria</taxon>
        <taxon>Hyphomicrobiales</taxon>
        <taxon>Devosiaceae</taxon>
        <taxon>Devosia</taxon>
    </lineage>
</organism>
<dbReference type="EMBL" id="LAJF01000020">
    <property type="protein sequence ID" value="KKB86717.1"/>
    <property type="molecule type" value="Genomic_DNA"/>
</dbReference>
<evidence type="ECO:0000313" key="1">
    <source>
        <dbReference type="EMBL" id="KKB86717.1"/>
    </source>
</evidence>